<name>A0A972FMC2_9FLAO</name>
<reference evidence="2" key="1">
    <citation type="submission" date="2020-02" db="EMBL/GenBank/DDBJ databases">
        <title>Flavobacterium sp. genome.</title>
        <authorList>
            <person name="Jung H.S."/>
            <person name="Baek J.H."/>
            <person name="Jeon C.O."/>
        </authorList>
    </citation>
    <scope>NUCLEOTIDE SEQUENCE</scope>
    <source>
        <strain evidence="2">SE-s28</strain>
    </source>
</reference>
<dbReference type="RefSeq" id="WP_169526899.1">
    <property type="nucleotide sequence ID" value="NZ_JAAMPU010000103.1"/>
</dbReference>
<comment type="caution">
    <text evidence="2">The sequence shown here is derived from an EMBL/GenBank/DDBJ whole genome shotgun (WGS) entry which is preliminary data.</text>
</comment>
<protein>
    <recommendedName>
        <fullName evidence="4">DUF4595 domain-containing protein</fullName>
    </recommendedName>
</protein>
<evidence type="ECO:0000256" key="1">
    <source>
        <dbReference type="SAM" id="SignalP"/>
    </source>
</evidence>
<gene>
    <name evidence="2" type="ORF">G6047_07390</name>
</gene>
<sequence>MKQFFSVFIALLFIVSCSSDEASPVLSTEGTKLLSIHNTLAYGAYNVDYTYDGNFLKTNTVTNYPSITYSYNGNLIVSANTSQITQLFTYDSQERLIKTENTAPDGYQYEEYTYPDAQTILVKQYWEGNLVRKQTIHMENNEIASFENEILTDTEWVYSSYSFTYDNKNNPRAQWPGFDKIFMSYGLRSSVWGRYHNPTSAVETTPGESTPGSAWYNITYNSQDFPIHVEYVDEDGIPFGTVQDYFYQGN</sequence>
<feature type="chain" id="PRO_5037376373" description="DUF4595 domain-containing protein" evidence="1">
    <location>
        <begin position="23"/>
        <end position="250"/>
    </location>
</feature>
<proteinExistence type="predicted"/>
<feature type="signal peptide" evidence="1">
    <location>
        <begin position="1"/>
        <end position="22"/>
    </location>
</feature>
<dbReference type="AlphaFoldDB" id="A0A972FMC2"/>
<keyword evidence="3" id="KW-1185">Reference proteome</keyword>
<dbReference type="Proteomes" id="UP000712080">
    <property type="component" value="Unassembled WGS sequence"/>
</dbReference>
<dbReference type="PROSITE" id="PS51257">
    <property type="entry name" value="PROKAR_LIPOPROTEIN"/>
    <property type="match status" value="1"/>
</dbReference>
<evidence type="ECO:0000313" key="2">
    <source>
        <dbReference type="EMBL" id="NMH27850.1"/>
    </source>
</evidence>
<dbReference type="EMBL" id="JAAMPU010000103">
    <property type="protein sequence ID" value="NMH27850.1"/>
    <property type="molecule type" value="Genomic_DNA"/>
</dbReference>
<organism evidence="2 3">
    <name type="scientific">Flavobacterium silvaticum</name>
    <dbReference type="NCBI Taxonomy" id="1852020"/>
    <lineage>
        <taxon>Bacteria</taxon>
        <taxon>Pseudomonadati</taxon>
        <taxon>Bacteroidota</taxon>
        <taxon>Flavobacteriia</taxon>
        <taxon>Flavobacteriales</taxon>
        <taxon>Flavobacteriaceae</taxon>
        <taxon>Flavobacterium</taxon>
    </lineage>
</organism>
<evidence type="ECO:0008006" key="4">
    <source>
        <dbReference type="Google" id="ProtNLM"/>
    </source>
</evidence>
<evidence type="ECO:0000313" key="3">
    <source>
        <dbReference type="Proteomes" id="UP000712080"/>
    </source>
</evidence>
<keyword evidence="1" id="KW-0732">Signal</keyword>
<accession>A0A972FMC2</accession>